<dbReference type="AlphaFoldDB" id="A0AAD7N107"/>
<feature type="compositionally biased region" description="Low complexity" evidence="1">
    <location>
        <begin position="344"/>
        <end position="358"/>
    </location>
</feature>
<feature type="region of interest" description="Disordered" evidence="1">
    <location>
        <begin position="248"/>
        <end position="269"/>
    </location>
</feature>
<reference evidence="4" key="1">
    <citation type="submission" date="2023-03" db="EMBL/GenBank/DDBJ databases">
        <title>Massive genome expansion in bonnet fungi (Mycena s.s.) driven by repeated elements and novel gene families across ecological guilds.</title>
        <authorList>
            <consortium name="Lawrence Berkeley National Laboratory"/>
            <person name="Harder C.B."/>
            <person name="Miyauchi S."/>
            <person name="Viragh M."/>
            <person name="Kuo A."/>
            <person name="Thoen E."/>
            <person name="Andreopoulos B."/>
            <person name="Lu D."/>
            <person name="Skrede I."/>
            <person name="Drula E."/>
            <person name="Henrissat B."/>
            <person name="Morin E."/>
            <person name="Kohler A."/>
            <person name="Barry K."/>
            <person name="LaButti K."/>
            <person name="Morin E."/>
            <person name="Salamov A."/>
            <person name="Lipzen A."/>
            <person name="Mereny Z."/>
            <person name="Hegedus B."/>
            <person name="Baldrian P."/>
            <person name="Stursova M."/>
            <person name="Weitz H."/>
            <person name="Taylor A."/>
            <person name="Grigoriev I.V."/>
            <person name="Nagy L.G."/>
            <person name="Martin F."/>
            <person name="Kauserud H."/>
        </authorList>
    </citation>
    <scope>NUCLEOTIDE SEQUENCE</scope>
    <source>
        <strain evidence="4">CBHHK188m</strain>
    </source>
</reference>
<dbReference type="Proteomes" id="UP001215280">
    <property type="component" value="Unassembled WGS sequence"/>
</dbReference>
<evidence type="ECO:0008006" key="6">
    <source>
        <dbReference type="Google" id="ProtNLM"/>
    </source>
</evidence>
<keyword evidence="3" id="KW-0732">Signal</keyword>
<keyword evidence="2" id="KW-0812">Transmembrane</keyword>
<sequence length="443" mass="46233">MSRHSLFTIFSLLLWSAHGSQVNVTVDDSVSSIVYAPSTSWNSSKIVCSSCDNPPVLIALQETYHKGVHVVAPDVDDAPSSSSSAPPVPSPSAGGAETDDDNDHGTDDNKKSNRRGVHLSRLDADDPGFVGTPVFAQFNFIGTAVYIYCIQPLGLTVFPAPPSLMNVTLSIDNTSLSTFVHQGTAAGSGFASGVNVFAKMGLTDGPHALQLNLAPNSALILDYIVVTQNVPDSSSVVAAETIQPLVTQSVSQSSSPSSTSTTDGGTTKKDRATFAGTLGGVLGVLGTICFGTAISIYRRRKLAARRERRERGDAPPATMLGPATFVPRYFPGTVAHNTPPPYAPSDASSVSSHHASQVGASEPLLLQSDQRAYTDAAGDDVAPPSFGVAITTPAVTILSGSDVENPPPRPHSWGVAPHLVALPESIEPSVRTPSHHSAEDNHV</sequence>
<feature type="compositionally biased region" description="Low complexity" evidence="1">
    <location>
        <begin position="248"/>
        <end position="265"/>
    </location>
</feature>
<evidence type="ECO:0000313" key="4">
    <source>
        <dbReference type="EMBL" id="KAJ7740906.1"/>
    </source>
</evidence>
<protein>
    <recommendedName>
        <fullName evidence="6">Transmembrane protein</fullName>
    </recommendedName>
</protein>
<evidence type="ECO:0000313" key="5">
    <source>
        <dbReference type="Proteomes" id="UP001215280"/>
    </source>
</evidence>
<keyword evidence="5" id="KW-1185">Reference proteome</keyword>
<evidence type="ECO:0000256" key="1">
    <source>
        <dbReference type="SAM" id="MobiDB-lite"/>
    </source>
</evidence>
<accession>A0AAD7N107</accession>
<evidence type="ECO:0000256" key="2">
    <source>
        <dbReference type="SAM" id="Phobius"/>
    </source>
</evidence>
<feature type="compositionally biased region" description="Low complexity" evidence="1">
    <location>
        <begin position="75"/>
        <end position="85"/>
    </location>
</feature>
<organism evidence="4 5">
    <name type="scientific">Mycena maculata</name>
    <dbReference type="NCBI Taxonomy" id="230809"/>
    <lineage>
        <taxon>Eukaryota</taxon>
        <taxon>Fungi</taxon>
        <taxon>Dikarya</taxon>
        <taxon>Basidiomycota</taxon>
        <taxon>Agaricomycotina</taxon>
        <taxon>Agaricomycetes</taxon>
        <taxon>Agaricomycetidae</taxon>
        <taxon>Agaricales</taxon>
        <taxon>Marasmiineae</taxon>
        <taxon>Mycenaceae</taxon>
        <taxon>Mycena</taxon>
    </lineage>
</organism>
<feature type="chain" id="PRO_5042248832" description="Transmembrane protein" evidence="3">
    <location>
        <begin position="20"/>
        <end position="443"/>
    </location>
</feature>
<name>A0AAD7N107_9AGAR</name>
<feature type="region of interest" description="Disordered" evidence="1">
    <location>
        <begin position="336"/>
        <end position="358"/>
    </location>
</feature>
<gene>
    <name evidence="4" type="ORF">DFH07DRAFT_1064075</name>
</gene>
<evidence type="ECO:0000256" key="3">
    <source>
        <dbReference type="SAM" id="SignalP"/>
    </source>
</evidence>
<feature type="region of interest" description="Disordered" evidence="1">
    <location>
        <begin position="75"/>
        <end position="122"/>
    </location>
</feature>
<keyword evidence="2" id="KW-1133">Transmembrane helix</keyword>
<keyword evidence="2" id="KW-0472">Membrane</keyword>
<feature type="transmembrane region" description="Helical" evidence="2">
    <location>
        <begin position="274"/>
        <end position="297"/>
    </location>
</feature>
<proteinExistence type="predicted"/>
<dbReference type="EMBL" id="JARJLG010000125">
    <property type="protein sequence ID" value="KAJ7740906.1"/>
    <property type="molecule type" value="Genomic_DNA"/>
</dbReference>
<feature type="signal peptide" evidence="3">
    <location>
        <begin position="1"/>
        <end position="19"/>
    </location>
</feature>
<comment type="caution">
    <text evidence="4">The sequence shown here is derived from an EMBL/GenBank/DDBJ whole genome shotgun (WGS) entry which is preliminary data.</text>
</comment>